<dbReference type="Pfam" id="PF01965">
    <property type="entry name" value="DJ-1_PfpI"/>
    <property type="match status" value="1"/>
</dbReference>
<dbReference type="CDD" id="cd03139">
    <property type="entry name" value="GATase1_PfpI_2"/>
    <property type="match status" value="1"/>
</dbReference>
<organism evidence="3 4">
    <name type="scientific">Rhodospira trueperi</name>
    <dbReference type="NCBI Taxonomy" id="69960"/>
    <lineage>
        <taxon>Bacteria</taxon>
        <taxon>Pseudomonadati</taxon>
        <taxon>Pseudomonadota</taxon>
        <taxon>Alphaproteobacteria</taxon>
        <taxon>Rhodospirillales</taxon>
        <taxon>Rhodospirillaceae</taxon>
        <taxon>Rhodospira</taxon>
    </lineage>
</organism>
<feature type="region of interest" description="Disordered" evidence="1">
    <location>
        <begin position="186"/>
        <end position="234"/>
    </location>
</feature>
<keyword evidence="4" id="KW-1185">Reference proteome</keyword>
<feature type="compositionally biased region" description="Basic and acidic residues" evidence="1">
    <location>
        <begin position="220"/>
        <end position="234"/>
    </location>
</feature>
<dbReference type="InterPro" id="IPR029062">
    <property type="entry name" value="Class_I_gatase-like"/>
</dbReference>
<accession>A0A1G6XK11</accession>
<dbReference type="InterPro" id="IPR002818">
    <property type="entry name" value="DJ-1/PfpI"/>
</dbReference>
<gene>
    <name evidence="3" type="ORF">SAMN05421720_101534</name>
</gene>
<dbReference type="EMBL" id="FNAP01000001">
    <property type="protein sequence ID" value="SDD78548.1"/>
    <property type="molecule type" value="Genomic_DNA"/>
</dbReference>
<dbReference type="STRING" id="69960.SAMN05421720_101534"/>
<evidence type="ECO:0000259" key="2">
    <source>
        <dbReference type="Pfam" id="PF01965"/>
    </source>
</evidence>
<proteinExistence type="predicted"/>
<dbReference type="PANTHER" id="PTHR43130:SF2">
    <property type="entry name" value="DJ-1_PFPI DOMAIN-CONTAINING PROTEIN"/>
    <property type="match status" value="1"/>
</dbReference>
<evidence type="ECO:0000256" key="1">
    <source>
        <dbReference type="SAM" id="MobiDB-lite"/>
    </source>
</evidence>
<dbReference type="AlphaFoldDB" id="A0A1G6XK11"/>
<feature type="compositionally biased region" description="Low complexity" evidence="1">
    <location>
        <begin position="203"/>
        <end position="219"/>
    </location>
</feature>
<evidence type="ECO:0000313" key="4">
    <source>
        <dbReference type="Proteomes" id="UP000199412"/>
    </source>
</evidence>
<dbReference type="Gene3D" id="3.40.50.880">
    <property type="match status" value="1"/>
</dbReference>
<evidence type="ECO:0000313" key="3">
    <source>
        <dbReference type="EMBL" id="SDD78548.1"/>
    </source>
</evidence>
<dbReference type="InterPro" id="IPR052158">
    <property type="entry name" value="INH-QAR"/>
</dbReference>
<sequence length="234" mass="24350">MALTVGLLVFPDVMQLDMTGPHEVFAHGPDCRVLTVGKSLEPVRASGGLRLLPDVSHVDCPPLDVICVPGGAGTTPLLEDAETLEFVRRQAAGCRFVTSVCTGSLVLGAAGLLVGRRAACHWMSRDLLAAFGAIPDSARVVRDGNVMTGGGVTAGIDMALTLMGELYGSTVSRRIELAMEYAPAPPFNAGRPETAGPEDEAATRAAAAERQTARAQAVDRAARALNHAEGDSHP</sequence>
<dbReference type="GO" id="GO:0006355">
    <property type="term" value="P:regulation of DNA-templated transcription"/>
    <property type="evidence" value="ECO:0007669"/>
    <property type="project" value="TreeGrafter"/>
</dbReference>
<dbReference type="SUPFAM" id="SSF52317">
    <property type="entry name" value="Class I glutamine amidotransferase-like"/>
    <property type="match status" value="1"/>
</dbReference>
<feature type="domain" description="DJ-1/PfpI" evidence="2">
    <location>
        <begin position="5"/>
        <end position="163"/>
    </location>
</feature>
<name>A0A1G6XK11_9PROT</name>
<dbReference type="PANTHER" id="PTHR43130">
    <property type="entry name" value="ARAC-FAMILY TRANSCRIPTIONAL REGULATOR"/>
    <property type="match status" value="1"/>
</dbReference>
<reference evidence="3 4" key="1">
    <citation type="submission" date="2016-10" db="EMBL/GenBank/DDBJ databases">
        <authorList>
            <person name="de Groot N.N."/>
        </authorList>
    </citation>
    <scope>NUCLEOTIDE SEQUENCE [LARGE SCALE GENOMIC DNA]</scope>
    <source>
        <strain evidence="3 4">ATCC 700224</strain>
    </source>
</reference>
<dbReference type="OrthoDB" id="186587at2"/>
<dbReference type="Proteomes" id="UP000199412">
    <property type="component" value="Unassembled WGS sequence"/>
</dbReference>
<protein>
    <submittedName>
        <fullName evidence="3">Cyclohexyl-isocyanide hydratase</fullName>
    </submittedName>
</protein>
<dbReference type="RefSeq" id="WP_092781610.1">
    <property type="nucleotide sequence ID" value="NZ_FNAP01000001.1"/>
</dbReference>